<dbReference type="PANTHER" id="PTHR43507">
    <property type="entry name" value="NADH-UBIQUINONE OXIDOREDUCTASE CHAIN 4"/>
    <property type="match status" value="1"/>
</dbReference>
<feature type="transmembrane region" description="Helical" evidence="10">
    <location>
        <begin position="323"/>
        <end position="346"/>
    </location>
</feature>
<feature type="transmembrane region" description="Helical" evidence="10">
    <location>
        <begin position="108"/>
        <end position="126"/>
    </location>
</feature>
<keyword evidence="10" id="KW-0830">Ubiquinone</keyword>
<feature type="transmembrane region" description="Helical" evidence="10">
    <location>
        <begin position="161"/>
        <end position="184"/>
    </location>
</feature>
<comment type="catalytic activity">
    <reaction evidence="9 10">
        <text>a ubiquinone + NADH + 5 H(+)(in) = a ubiquinol + NAD(+) + 4 H(+)(out)</text>
        <dbReference type="Rhea" id="RHEA:29091"/>
        <dbReference type="Rhea" id="RHEA-COMP:9565"/>
        <dbReference type="Rhea" id="RHEA-COMP:9566"/>
        <dbReference type="ChEBI" id="CHEBI:15378"/>
        <dbReference type="ChEBI" id="CHEBI:16389"/>
        <dbReference type="ChEBI" id="CHEBI:17976"/>
        <dbReference type="ChEBI" id="CHEBI:57540"/>
        <dbReference type="ChEBI" id="CHEBI:57945"/>
        <dbReference type="EC" id="7.1.1.2"/>
    </reaction>
</comment>
<geneLocation type="mitochondrion" evidence="12"/>
<comment type="function">
    <text evidence="10">Core subunit of the mitochondrial membrane respiratory chain NADH dehydrogenase (Complex I) which catalyzes electron transfer from NADH through the respiratory chain, using ubiquinone as an electron acceptor. Essential for the catalytic activity and assembly of complex I.</text>
</comment>
<evidence type="ECO:0000256" key="3">
    <source>
        <dbReference type="ARBA" id="ARBA00009025"/>
    </source>
</evidence>
<comment type="function">
    <text evidence="1">Core subunit of the mitochondrial membrane respiratory chain NADH dehydrogenase (Complex I) that is believed to belong to the minimal assembly required for catalysis. Complex I functions in the transfer of electrons from NADH to the respiratory chain. The immediate electron acceptor for the enzyme is believed to be ubiquinone.</text>
</comment>
<keyword evidence="10" id="KW-0520">NAD</keyword>
<dbReference type="NCBIfam" id="TIGR01972">
    <property type="entry name" value="NDH_I_M"/>
    <property type="match status" value="1"/>
</dbReference>
<evidence type="ECO:0000256" key="1">
    <source>
        <dbReference type="ARBA" id="ARBA00003257"/>
    </source>
</evidence>
<feature type="transmembrane region" description="Helical" evidence="10">
    <location>
        <begin position="233"/>
        <end position="254"/>
    </location>
</feature>
<evidence type="ECO:0000256" key="7">
    <source>
        <dbReference type="ARBA" id="ARBA00022989"/>
    </source>
</evidence>
<keyword evidence="6 10" id="KW-0812">Transmembrane</keyword>
<keyword evidence="10" id="KW-0249">Electron transport</keyword>
<gene>
    <name evidence="12" type="primary">nad4</name>
</gene>
<keyword evidence="10" id="KW-0813">Transport</keyword>
<dbReference type="GO" id="GO:0031966">
    <property type="term" value="C:mitochondrial membrane"/>
    <property type="evidence" value="ECO:0007669"/>
    <property type="project" value="UniProtKB-SubCell"/>
</dbReference>
<proteinExistence type="inferred from homology"/>
<keyword evidence="8 10" id="KW-0472">Membrane</keyword>
<name>A0A3G5AW17_9CNID</name>
<dbReference type="InterPro" id="IPR001750">
    <property type="entry name" value="ND/Mrp_TM"/>
</dbReference>
<dbReference type="Pfam" id="PF00361">
    <property type="entry name" value="Proton_antipo_M"/>
    <property type="match status" value="1"/>
</dbReference>
<dbReference type="GO" id="GO:0008137">
    <property type="term" value="F:NADH dehydrogenase (ubiquinone) activity"/>
    <property type="evidence" value="ECO:0007669"/>
    <property type="project" value="UniProtKB-UniRule"/>
</dbReference>
<evidence type="ECO:0000313" key="12">
    <source>
        <dbReference type="EMBL" id="AYV91386.1"/>
    </source>
</evidence>
<evidence type="ECO:0000256" key="10">
    <source>
        <dbReference type="RuleBase" id="RU003297"/>
    </source>
</evidence>
<feature type="transmembrane region" description="Helical" evidence="10">
    <location>
        <begin position="446"/>
        <end position="469"/>
    </location>
</feature>
<protein>
    <recommendedName>
        <fullName evidence="5 10">NADH-ubiquinone oxidoreductase chain 4</fullName>
        <ecNumber evidence="4 10">7.1.1.2</ecNumber>
    </recommendedName>
</protein>
<evidence type="ECO:0000256" key="9">
    <source>
        <dbReference type="ARBA" id="ARBA00049551"/>
    </source>
</evidence>
<dbReference type="InterPro" id="IPR010227">
    <property type="entry name" value="NADH_Q_OxRdtase_chainM/4"/>
</dbReference>
<feature type="transmembrane region" description="Helical" evidence="10">
    <location>
        <begin position="358"/>
        <end position="379"/>
    </location>
</feature>
<feature type="transmembrane region" description="Helical" evidence="10">
    <location>
        <begin position="30"/>
        <end position="48"/>
    </location>
</feature>
<feature type="transmembrane region" description="Helical" evidence="10">
    <location>
        <begin position="266"/>
        <end position="285"/>
    </location>
</feature>
<organism evidence="12">
    <name type="scientific">Echinophyllia aspera</name>
    <dbReference type="NCBI Taxonomy" id="214970"/>
    <lineage>
        <taxon>Eukaryota</taxon>
        <taxon>Metazoa</taxon>
        <taxon>Cnidaria</taxon>
        <taxon>Anthozoa</taxon>
        <taxon>Hexacorallia</taxon>
        <taxon>Scleractinia</taxon>
        <taxon>Faviina</taxon>
        <taxon>Lobophylliidae</taxon>
        <taxon>Echinophyllia</taxon>
    </lineage>
</organism>
<keyword evidence="7 10" id="KW-1133">Transmembrane helix</keyword>
<evidence type="ECO:0000256" key="5">
    <source>
        <dbReference type="ARBA" id="ARBA00021006"/>
    </source>
</evidence>
<keyword evidence="10 12" id="KW-0496">Mitochondrion</keyword>
<dbReference type="PANTHER" id="PTHR43507:SF1">
    <property type="entry name" value="NADH-UBIQUINONE OXIDOREDUCTASE CHAIN 4"/>
    <property type="match status" value="1"/>
</dbReference>
<comment type="subcellular location">
    <subcellularLocation>
        <location evidence="2">Membrane</location>
        <topology evidence="2">Multi-pass membrane protein</topology>
    </subcellularLocation>
    <subcellularLocation>
        <location evidence="10">Mitochondrion membrane</location>
        <topology evidence="10">Multi-pass membrane protein</topology>
    </subcellularLocation>
</comment>
<evidence type="ECO:0000256" key="4">
    <source>
        <dbReference type="ARBA" id="ARBA00012944"/>
    </source>
</evidence>
<dbReference type="GO" id="GO:0048039">
    <property type="term" value="F:ubiquinone binding"/>
    <property type="evidence" value="ECO:0007669"/>
    <property type="project" value="TreeGrafter"/>
</dbReference>
<evidence type="ECO:0000256" key="8">
    <source>
        <dbReference type="ARBA" id="ARBA00023136"/>
    </source>
</evidence>
<dbReference type="EC" id="7.1.1.2" evidence="4 10"/>
<evidence type="ECO:0000259" key="11">
    <source>
        <dbReference type="Pfam" id="PF00361"/>
    </source>
</evidence>
<evidence type="ECO:0000256" key="6">
    <source>
        <dbReference type="ARBA" id="ARBA00022692"/>
    </source>
</evidence>
<comment type="similarity">
    <text evidence="3 10">Belongs to the complex I subunit 4 family.</text>
</comment>
<feature type="transmembrane region" description="Helical" evidence="10">
    <location>
        <begin position="68"/>
        <end position="96"/>
    </location>
</feature>
<dbReference type="EMBL" id="MG792550">
    <property type="protein sequence ID" value="AYV91386.1"/>
    <property type="molecule type" value="Genomic_DNA"/>
</dbReference>
<feature type="domain" description="NADH:quinone oxidoreductase/Mrp antiporter transmembrane" evidence="11">
    <location>
        <begin position="127"/>
        <end position="413"/>
    </location>
</feature>
<evidence type="ECO:0000256" key="2">
    <source>
        <dbReference type="ARBA" id="ARBA00004141"/>
    </source>
</evidence>
<sequence>MSLFWLTLLVGTISVLGASREKKSLLKKRALEWSLAIFFSALVLWGGFDEEGHFQLIEIVEWGGFLAWGPLLFALDGVSLFLLLLTTFLIPTCILISQKSIKFLFKEFLLCLFFLEILLAGVFLVFDLFLFYIFFEGVLIPMFFLIGIWGSREEKVRASFYFFFFTFAGSVFFFFVILFLYQVTGTTNYFLLLNTKMSLGVQKWALAGVFLSFAVKLPLIPFHIWLPQAHVEAPVAGSVILAGVLLKLGGYGLLRFSWPLFPEASFYWSPVIVFFSVIAVVYGGLMTCRQIDFKRLVAYSSVAHMGLVPLGIFTHIMEGLVGAVFLMLAHGFVSSALFIGVTFLYDRHHTRLIKYYRGLTLTMPFFAVSMLVLSLSNMGLPLSCNFVGEFFSLLAAFKYYYGVGALVVFGVLFSAVYSLSLFNRISFGGGSNYLLFNRDLNRQEGFTIFPFLIIIFLGGVVPFFVINLVKNSLVFSPIG</sequence>
<dbReference type="AlphaFoldDB" id="A0A3G5AW17"/>
<dbReference type="GO" id="GO:0015990">
    <property type="term" value="P:electron transport coupled proton transport"/>
    <property type="evidence" value="ECO:0007669"/>
    <property type="project" value="TreeGrafter"/>
</dbReference>
<feature type="transmembrane region" description="Helical" evidence="10">
    <location>
        <begin position="297"/>
        <end position="317"/>
    </location>
</feature>
<feature type="transmembrane region" description="Helical" evidence="10">
    <location>
        <begin position="204"/>
        <end position="226"/>
    </location>
</feature>
<dbReference type="GO" id="GO:0003954">
    <property type="term" value="F:NADH dehydrogenase activity"/>
    <property type="evidence" value="ECO:0007669"/>
    <property type="project" value="TreeGrafter"/>
</dbReference>
<feature type="transmembrane region" description="Helical" evidence="10">
    <location>
        <begin position="399"/>
        <end position="425"/>
    </location>
</feature>
<dbReference type="GO" id="GO:0042773">
    <property type="term" value="P:ATP synthesis coupled electron transport"/>
    <property type="evidence" value="ECO:0007669"/>
    <property type="project" value="InterPro"/>
</dbReference>
<dbReference type="PRINTS" id="PR01437">
    <property type="entry name" value="NUOXDRDTASE4"/>
</dbReference>
<keyword evidence="10" id="KW-0679">Respiratory chain</keyword>
<dbReference type="InterPro" id="IPR003918">
    <property type="entry name" value="NADH_UbQ_OxRdtase"/>
</dbReference>
<reference evidence="12" key="1">
    <citation type="journal article" date="2018" name="J. Anim. Genet.">
        <title>Complete mitochondrial genome of Echinophylliaaspera (Scleractinia, Lobophylliidae): Mitogenome characterization and phylogenetic positioning.</title>
        <authorList>
            <person name="Niu W."/>
            <person name="Yu S."/>
            <person name="Tian P."/>
            <person name="Xiao J."/>
        </authorList>
    </citation>
    <scope>NUCLEOTIDE SEQUENCE</scope>
</reference>
<feature type="transmembrane region" description="Helical" evidence="10">
    <location>
        <begin position="132"/>
        <end position="149"/>
    </location>
</feature>
<accession>A0A3G5AW17</accession>